<protein>
    <recommendedName>
        <fullName evidence="4">F-box domain-containing protein</fullName>
    </recommendedName>
</protein>
<evidence type="ECO:0008006" key="4">
    <source>
        <dbReference type="Google" id="ProtNLM"/>
    </source>
</evidence>
<keyword evidence="3" id="KW-1185">Reference proteome</keyword>
<gene>
    <name evidence="2" type="ORF">QCA50_014190</name>
</gene>
<evidence type="ECO:0000313" key="2">
    <source>
        <dbReference type="EMBL" id="KAK7682806.1"/>
    </source>
</evidence>
<sequence>MASTFKIADLVVTSSQHEPKTLSNVVLINDLIYDIVFSECTPASILRLARTCKSAHAAVKYYMQRAFKIDRILSRFFTSPLAFRQLQARTGSLISGSAALQFFDRSYYPESDLDIYVPFKHRIEVGLFLFKEGYQFEPGRGQDDGFHATLSVDRRADFDEYDFRGVHAVLTFVKNWVDGTATKAQMIVAISTPMEAILGFHSTCVMNLISYEMAYSLYPKATFEKRTSLTSVGTGPHNETKAEAHYKYYLRGWDVQDEFSESEREKDFYTHAFRWLGDKRCWSIPLDTSFITKRVPLSEGSKPMIRDPVVISNWVLTWKYRGGANMSANVFSDPNLACSYVTDPFYYSFQSYRTRLRMDLGGHRRTDRDRDFINWSLSRLRSNREGNRPIEDEESSEDDTEDDTWSDYL</sequence>
<name>A0AAW0FPY8_9APHY</name>
<proteinExistence type="predicted"/>
<evidence type="ECO:0000256" key="1">
    <source>
        <dbReference type="SAM" id="MobiDB-lite"/>
    </source>
</evidence>
<comment type="caution">
    <text evidence="2">The sequence shown here is derived from an EMBL/GenBank/DDBJ whole genome shotgun (WGS) entry which is preliminary data.</text>
</comment>
<evidence type="ECO:0000313" key="3">
    <source>
        <dbReference type="Proteomes" id="UP001385951"/>
    </source>
</evidence>
<feature type="compositionally biased region" description="Acidic residues" evidence="1">
    <location>
        <begin position="391"/>
        <end position="409"/>
    </location>
</feature>
<dbReference type="Proteomes" id="UP001385951">
    <property type="component" value="Unassembled WGS sequence"/>
</dbReference>
<reference evidence="2 3" key="1">
    <citation type="submission" date="2022-09" db="EMBL/GenBank/DDBJ databases">
        <authorList>
            <person name="Palmer J.M."/>
        </authorList>
    </citation>
    <scope>NUCLEOTIDE SEQUENCE [LARGE SCALE GENOMIC DNA]</scope>
    <source>
        <strain evidence="2 3">DSM 7382</strain>
    </source>
</reference>
<dbReference type="EMBL" id="JASBNA010000034">
    <property type="protein sequence ID" value="KAK7682806.1"/>
    <property type="molecule type" value="Genomic_DNA"/>
</dbReference>
<organism evidence="2 3">
    <name type="scientific">Cerrena zonata</name>
    <dbReference type="NCBI Taxonomy" id="2478898"/>
    <lineage>
        <taxon>Eukaryota</taxon>
        <taxon>Fungi</taxon>
        <taxon>Dikarya</taxon>
        <taxon>Basidiomycota</taxon>
        <taxon>Agaricomycotina</taxon>
        <taxon>Agaricomycetes</taxon>
        <taxon>Polyporales</taxon>
        <taxon>Cerrenaceae</taxon>
        <taxon>Cerrena</taxon>
    </lineage>
</organism>
<dbReference type="AlphaFoldDB" id="A0AAW0FPY8"/>
<feature type="region of interest" description="Disordered" evidence="1">
    <location>
        <begin position="384"/>
        <end position="409"/>
    </location>
</feature>
<accession>A0AAW0FPY8</accession>